<dbReference type="Proteomes" id="UP000032566">
    <property type="component" value="Unassembled WGS sequence"/>
</dbReference>
<dbReference type="OrthoDB" id="8964415at2"/>
<dbReference type="RefSeq" id="WP_044399085.1">
    <property type="nucleotide sequence ID" value="NZ_JXYQ01000040.1"/>
</dbReference>
<dbReference type="Pfam" id="PF12762">
    <property type="entry name" value="DDE_Tnp_IS1595"/>
    <property type="match status" value="1"/>
</dbReference>
<dbReference type="InterPro" id="IPR024445">
    <property type="entry name" value="Tnp_ISXO2-like"/>
</dbReference>
<reference evidence="2 3" key="1">
    <citation type="submission" date="2014-12" db="EMBL/GenBank/DDBJ databases">
        <title>Isolation of bacteria from lake water.</title>
        <authorList>
            <person name="Sheng K.-Y."/>
            <person name="Chin P.-S."/>
            <person name="Chan K.-G."/>
            <person name="Tan G.S."/>
        </authorList>
    </citation>
    <scope>NUCLEOTIDE SEQUENCE [LARGE SCALE GENOMIC DNA]</scope>
    <source>
        <strain evidence="2 3">KY4</strain>
    </source>
</reference>
<sequence length="322" mass="35306">MRQQQMTRLIHSLPQLTHHQRQQLASCLQALLDHSQGIAVLEAHGDAPRACPHCSSSLLVKNGSANGLQRFKCRHCARTFNALAGTPLARLHLRDKWMGQAQALGQGLSLNQVAQRLGLAQSTAFRWRHRFLACPKSVQARQLVGIAEADESYFLASCKGQRGLLRRPRRRGGKALAGCKGSEYTPVLMARDRSGATANLILQTSKAVSVQTALKPLLPPDTILCTDGSVTLASAARLLGVQHQAVNVSRGQRVRGPWHVQNVNAYVSRLRAWMQRFKGVATKYLDAYLGWFRMLDRSGPMGLQPALVLGAAMGNQDVTSIR</sequence>
<evidence type="ECO:0000313" key="2">
    <source>
        <dbReference type="EMBL" id="KJA10160.1"/>
    </source>
</evidence>
<feature type="domain" description="ISXO2-like transposase" evidence="1">
    <location>
        <begin position="142"/>
        <end position="294"/>
    </location>
</feature>
<dbReference type="NCBIfam" id="NF033547">
    <property type="entry name" value="transpos_IS1595"/>
    <property type="match status" value="1"/>
</dbReference>
<name>A0A0D7K750_9BURK</name>
<protein>
    <recommendedName>
        <fullName evidence="1">ISXO2-like transposase domain-containing protein</fullName>
    </recommendedName>
</protein>
<comment type="caution">
    <text evidence="2">The sequence shown here is derived from an EMBL/GenBank/DDBJ whole genome shotgun (WGS) entry which is preliminary data.</text>
</comment>
<dbReference type="SMART" id="SM01126">
    <property type="entry name" value="DDE_Tnp_IS1595"/>
    <property type="match status" value="1"/>
</dbReference>
<dbReference type="PATRIC" id="fig|80878.5.peg.2344"/>
<dbReference type="PANTHER" id="PTHR33293:SF1">
    <property type="entry name" value="INSERTION ELEMENT IS1 1 PROTEIN INSB-RELATED"/>
    <property type="match status" value="1"/>
</dbReference>
<keyword evidence="3" id="KW-1185">Reference proteome</keyword>
<dbReference type="Pfam" id="PF13384">
    <property type="entry name" value="HTH_23"/>
    <property type="match status" value="1"/>
</dbReference>
<proteinExistence type="predicted"/>
<evidence type="ECO:0000259" key="1">
    <source>
        <dbReference type="SMART" id="SM01126"/>
    </source>
</evidence>
<organism evidence="2 3">
    <name type="scientific">Acidovorax temperans</name>
    <dbReference type="NCBI Taxonomy" id="80878"/>
    <lineage>
        <taxon>Bacteria</taxon>
        <taxon>Pseudomonadati</taxon>
        <taxon>Pseudomonadota</taxon>
        <taxon>Betaproteobacteria</taxon>
        <taxon>Burkholderiales</taxon>
        <taxon>Comamonadaceae</taxon>
        <taxon>Acidovorax</taxon>
    </lineage>
</organism>
<dbReference type="EMBL" id="JXYQ01000040">
    <property type="protein sequence ID" value="KJA10160.1"/>
    <property type="molecule type" value="Genomic_DNA"/>
</dbReference>
<dbReference type="PANTHER" id="PTHR33293">
    <property type="entry name" value="INSERTION ELEMENT IS1 1 PROTEIN INSB-RELATED"/>
    <property type="match status" value="1"/>
</dbReference>
<dbReference type="AlphaFoldDB" id="A0A0D7K750"/>
<dbReference type="InterPro" id="IPR051354">
    <property type="entry name" value="Transposase_27_IS1"/>
</dbReference>
<gene>
    <name evidence="2" type="ORF">RP29_12870</name>
</gene>
<accession>A0A0D7K750</accession>
<evidence type="ECO:0000313" key="3">
    <source>
        <dbReference type="Proteomes" id="UP000032566"/>
    </source>
</evidence>